<evidence type="ECO:0000313" key="2">
    <source>
        <dbReference type="Proteomes" id="UP001066276"/>
    </source>
</evidence>
<protein>
    <submittedName>
        <fullName evidence="1">Uncharacterized protein</fullName>
    </submittedName>
</protein>
<proteinExistence type="predicted"/>
<sequence>MLRALVGALPAICNTQYEELLFCVTFSLAFIGAFRTSELVAKSRGDTSNRALRWGDLKIGQDMAELKVRHSRADQKGKGVVVRLRGLGTPNVARQNYSGVLVFGSACAYWDRNGAEPTSMGTTRYGDKSQDINSQLRVCSPCYGAGASTRVCEEEGKKCPGSLAQIIMKDSVNERRAHI</sequence>
<reference evidence="1" key="1">
    <citation type="journal article" date="2022" name="bioRxiv">
        <title>Sequencing and chromosome-scale assembly of the giantPleurodeles waltlgenome.</title>
        <authorList>
            <person name="Brown T."/>
            <person name="Elewa A."/>
            <person name="Iarovenko S."/>
            <person name="Subramanian E."/>
            <person name="Araus A.J."/>
            <person name="Petzold A."/>
            <person name="Susuki M."/>
            <person name="Suzuki K.-i.T."/>
            <person name="Hayashi T."/>
            <person name="Toyoda A."/>
            <person name="Oliveira C."/>
            <person name="Osipova E."/>
            <person name="Leigh N.D."/>
            <person name="Simon A."/>
            <person name="Yun M.H."/>
        </authorList>
    </citation>
    <scope>NUCLEOTIDE SEQUENCE</scope>
    <source>
        <strain evidence="1">20211129_DDA</strain>
        <tissue evidence="1">Liver</tissue>
    </source>
</reference>
<dbReference type="GO" id="GO:0003677">
    <property type="term" value="F:DNA binding"/>
    <property type="evidence" value="ECO:0007669"/>
    <property type="project" value="InterPro"/>
</dbReference>
<evidence type="ECO:0000313" key="1">
    <source>
        <dbReference type="EMBL" id="KAJ1189657.1"/>
    </source>
</evidence>
<dbReference type="GO" id="GO:0006310">
    <property type="term" value="P:DNA recombination"/>
    <property type="evidence" value="ECO:0007669"/>
    <property type="project" value="InterPro"/>
</dbReference>
<dbReference type="GO" id="GO:0015074">
    <property type="term" value="P:DNA integration"/>
    <property type="evidence" value="ECO:0007669"/>
    <property type="project" value="InterPro"/>
</dbReference>
<name>A0AAV7ULI0_PLEWA</name>
<dbReference type="InterPro" id="IPR013762">
    <property type="entry name" value="Integrase-like_cat_sf"/>
</dbReference>
<dbReference type="AlphaFoldDB" id="A0AAV7ULI0"/>
<organism evidence="1 2">
    <name type="scientific">Pleurodeles waltl</name>
    <name type="common">Iberian ribbed newt</name>
    <dbReference type="NCBI Taxonomy" id="8319"/>
    <lineage>
        <taxon>Eukaryota</taxon>
        <taxon>Metazoa</taxon>
        <taxon>Chordata</taxon>
        <taxon>Craniata</taxon>
        <taxon>Vertebrata</taxon>
        <taxon>Euteleostomi</taxon>
        <taxon>Amphibia</taxon>
        <taxon>Batrachia</taxon>
        <taxon>Caudata</taxon>
        <taxon>Salamandroidea</taxon>
        <taxon>Salamandridae</taxon>
        <taxon>Pleurodelinae</taxon>
        <taxon>Pleurodeles</taxon>
    </lineage>
</organism>
<dbReference type="Gene3D" id="1.10.443.10">
    <property type="entry name" value="Intergrase catalytic core"/>
    <property type="match status" value="1"/>
</dbReference>
<dbReference type="EMBL" id="JANPWB010000005">
    <property type="protein sequence ID" value="KAJ1189657.1"/>
    <property type="molecule type" value="Genomic_DNA"/>
</dbReference>
<accession>A0AAV7ULI0</accession>
<comment type="caution">
    <text evidence="1">The sequence shown here is derived from an EMBL/GenBank/DDBJ whole genome shotgun (WGS) entry which is preliminary data.</text>
</comment>
<keyword evidence="2" id="KW-1185">Reference proteome</keyword>
<gene>
    <name evidence="1" type="ORF">NDU88_006401</name>
</gene>
<dbReference type="Proteomes" id="UP001066276">
    <property type="component" value="Chromosome 3_1"/>
</dbReference>